<name>A0ACB0Z2W9_MELEN</name>
<comment type="caution">
    <text evidence="1">The sequence shown here is derived from an EMBL/GenBank/DDBJ whole genome shotgun (WGS) entry which is preliminary data.</text>
</comment>
<keyword evidence="2" id="KW-1185">Reference proteome</keyword>
<protein>
    <submittedName>
        <fullName evidence="1">Uncharacterized protein</fullName>
    </submittedName>
</protein>
<dbReference type="Proteomes" id="UP001497535">
    <property type="component" value="Unassembled WGS sequence"/>
</dbReference>
<dbReference type="EMBL" id="CAVMJV010000023">
    <property type="protein sequence ID" value="CAK5073307.1"/>
    <property type="molecule type" value="Genomic_DNA"/>
</dbReference>
<reference evidence="1" key="1">
    <citation type="submission" date="2023-11" db="EMBL/GenBank/DDBJ databases">
        <authorList>
            <person name="Poullet M."/>
        </authorList>
    </citation>
    <scope>NUCLEOTIDE SEQUENCE</scope>
    <source>
        <strain evidence="1">E1834</strain>
    </source>
</reference>
<evidence type="ECO:0000313" key="1">
    <source>
        <dbReference type="EMBL" id="CAK5073307.1"/>
    </source>
</evidence>
<organism evidence="1 2">
    <name type="scientific">Meloidogyne enterolobii</name>
    <name type="common">Root-knot nematode worm</name>
    <name type="synonym">Meloidogyne mayaguensis</name>
    <dbReference type="NCBI Taxonomy" id="390850"/>
    <lineage>
        <taxon>Eukaryota</taxon>
        <taxon>Metazoa</taxon>
        <taxon>Ecdysozoa</taxon>
        <taxon>Nematoda</taxon>
        <taxon>Chromadorea</taxon>
        <taxon>Rhabditida</taxon>
        <taxon>Tylenchina</taxon>
        <taxon>Tylenchomorpha</taxon>
        <taxon>Tylenchoidea</taxon>
        <taxon>Meloidogynidae</taxon>
        <taxon>Meloidogyninae</taxon>
        <taxon>Meloidogyne</taxon>
    </lineage>
</organism>
<proteinExistence type="predicted"/>
<gene>
    <name evidence="1" type="ORF">MENTE1834_LOCUS19966</name>
</gene>
<evidence type="ECO:0000313" key="2">
    <source>
        <dbReference type="Proteomes" id="UP001497535"/>
    </source>
</evidence>
<sequence length="61" mass="7029">MGKRLGNIFLLTLPRICSIQNLTAMVMMLWLMLVLLKVSAMMWSTKTLETMCTMRKTGTFK</sequence>
<accession>A0ACB0Z2W9</accession>